<evidence type="ECO:0000313" key="7">
    <source>
        <dbReference type="EMBL" id="EGS18565.1"/>
    </source>
</evidence>
<dbReference type="GO" id="GO:0018114">
    <property type="term" value="F:threonine racemase activity"/>
    <property type="evidence" value="ECO:0007669"/>
    <property type="project" value="TreeGrafter"/>
</dbReference>
<dbReference type="AlphaFoldDB" id="G0SDG4"/>
<protein>
    <submittedName>
        <fullName evidence="7">Threo-3-hydroxyaspartate ammonia-lyase-like protein</fullName>
    </submittedName>
</protein>
<evidence type="ECO:0000256" key="5">
    <source>
        <dbReference type="SAM" id="MobiDB-lite"/>
    </source>
</evidence>
<comment type="cofactor">
    <cofactor evidence="1">
        <name>pyridoxal 5'-phosphate</name>
        <dbReference type="ChEBI" id="CHEBI:597326"/>
    </cofactor>
</comment>
<gene>
    <name evidence="7" type="ORF">CTHT_0051690</name>
</gene>
<dbReference type="KEGG" id="cthr:CTHT_0051690"/>
<dbReference type="GO" id="GO:0030378">
    <property type="term" value="F:serine racemase activity"/>
    <property type="evidence" value="ECO:0007669"/>
    <property type="project" value="TreeGrafter"/>
</dbReference>
<dbReference type="OrthoDB" id="271064at2759"/>
<feature type="compositionally biased region" description="Low complexity" evidence="5">
    <location>
        <begin position="213"/>
        <end position="223"/>
    </location>
</feature>
<dbReference type="FunFam" id="3.40.50.1100:FF:000005">
    <property type="entry name" value="Threonine dehydratase catabolic"/>
    <property type="match status" value="1"/>
</dbReference>
<evidence type="ECO:0000256" key="4">
    <source>
        <dbReference type="ARBA" id="ARBA00023239"/>
    </source>
</evidence>
<dbReference type="GO" id="GO:0005524">
    <property type="term" value="F:ATP binding"/>
    <property type="evidence" value="ECO:0007669"/>
    <property type="project" value="TreeGrafter"/>
</dbReference>
<accession>G0SDG4</accession>
<dbReference type="InterPro" id="IPR001926">
    <property type="entry name" value="TrpB-like_PALP"/>
</dbReference>
<feature type="domain" description="Tryptophan synthase beta chain-like PALP" evidence="6">
    <location>
        <begin position="65"/>
        <end position="262"/>
    </location>
</feature>
<dbReference type="GO" id="GO:0003941">
    <property type="term" value="F:L-serine ammonia-lyase activity"/>
    <property type="evidence" value="ECO:0007669"/>
    <property type="project" value="TreeGrafter"/>
</dbReference>
<comment type="similarity">
    <text evidence="2">Belongs to the serine/threonine dehydratase family.</text>
</comment>
<evidence type="ECO:0000259" key="6">
    <source>
        <dbReference type="Pfam" id="PF00291"/>
    </source>
</evidence>
<dbReference type="PANTHER" id="PTHR43050:SF1">
    <property type="entry name" value="SERINE RACEMASE"/>
    <property type="match status" value="1"/>
</dbReference>
<proteinExistence type="inferred from homology"/>
<dbReference type="eggNOG" id="KOG1251">
    <property type="taxonomic scope" value="Eukaryota"/>
</dbReference>
<dbReference type="Proteomes" id="UP000008066">
    <property type="component" value="Unassembled WGS sequence"/>
</dbReference>
<dbReference type="STRING" id="759272.G0SDG4"/>
<dbReference type="PANTHER" id="PTHR43050">
    <property type="entry name" value="SERINE / THREONINE RACEMASE FAMILY MEMBER"/>
    <property type="match status" value="1"/>
</dbReference>
<evidence type="ECO:0000256" key="3">
    <source>
        <dbReference type="ARBA" id="ARBA00022898"/>
    </source>
</evidence>
<keyword evidence="8" id="KW-1185">Reference proteome</keyword>
<organism evidence="8">
    <name type="scientific">Chaetomium thermophilum (strain DSM 1495 / CBS 144.50 / IMI 039719)</name>
    <name type="common">Thermochaetoides thermophila</name>
    <dbReference type="NCBI Taxonomy" id="759272"/>
    <lineage>
        <taxon>Eukaryota</taxon>
        <taxon>Fungi</taxon>
        <taxon>Dikarya</taxon>
        <taxon>Ascomycota</taxon>
        <taxon>Pezizomycotina</taxon>
        <taxon>Sordariomycetes</taxon>
        <taxon>Sordariomycetidae</taxon>
        <taxon>Sordariales</taxon>
        <taxon>Chaetomiaceae</taxon>
        <taxon>Thermochaetoides</taxon>
    </lineage>
</organism>
<keyword evidence="4 7" id="KW-0456">Lyase</keyword>
<dbReference type="Gene3D" id="3.40.50.1100">
    <property type="match status" value="3"/>
</dbReference>
<name>G0SDG4_CHATD</name>
<reference evidence="7 8" key="1">
    <citation type="journal article" date="2011" name="Cell">
        <title>Insight into structure and assembly of the nuclear pore complex by utilizing the genome of a eukaryotic thermophile.</title>
        <authorList>
            <person name="Amlacher S."/>
            <person name="Sarges P."/>
            <person name="Flemming D."/>
            <person name="van Noort V."/>
            <person name="Kunze R."/>
            <person name="Devos D.P."/>
            <person name="Arumugam M."/>
            <person name="Bork P."/>
            <person name="Hurt E."/>
        </authorList>
    </citation>
    <scope>NUCLEOTIDE SEQUENCE [LARGE SCALE GENOMIC DNA]</scope>
    <source>
        <strain evidence="8">DSM 1495 / CBS 144.50 / IMI 039719</strain>
    </source>
</reference>
<evidence type="ECO:0000256" key="1">
    <source>
        <dbReference type="ARBA" id="ARBA00001933"/>
    </source>
</evidence>
<dbReference type="EMBL" id="GL988045">
    <property type="protein sequence ID" value="EGS18565.1"/>
    <property type="molecule type" value="Genomic_DNA"/>
</dbReference>
<dbReference type="RefSeq" id="XP_006695510.1">
    <property type="nucleotide sequence ID" value="XM_006695447.1"/>
</dbReference>
<dbReference type="GO" id="GO:0000287">
    <property type="term" value="F:magnesium ion binding"/>
    <property type="evidence" value="ECO:0007669"/>
    <property type="project" value="TreeGrafter"/>
</dbReference>
<evidence type="ECO:0000256" key="2">
    <source>
        <dbReference type="ARBA" id="ARBA00010869"/>
    </source>
</evidence>
<dbReference type="OMA" id="SSTILXS"/>
<feature type="region of interest" description="Disordered" evidence="5">
    <location>
        <begin position="193"/>
        <end position="223"/>
    </location>
</feature>
<sequence length="272" mass="29020">MTSADWGHDIPLVYASIPETYALIKPHIHQTPVLTSTSLNEYASTPRTPEELAGTEWADPSHVPAKPKIRLYFKCENFQRIGAFKARGAFHAVERLKREEGWLDNGGREKGVVTHSSGNHAQAVALAAREAGIPAHIIMPSNANPVKVAATKALGANVIFSGPTAAEREKVTAEILARLNGEAPEAQEANYSFTPDSTAESGASQQDKKTQPKKATATGTATARLIPPYNHPLTILGQSTVAYELLQQLSPSLQPHAIITPSAEAASSLAPP</sequence>
<dbReference type="Pfam" id="PF00291">
    <property type="entry name" value="PALP"/>
    <property type="match status" value="1"/>
</dbReference>
<dbReference type="GO" id="GO:0070179">
    <property type="term" value="P:D-serine biosynthetic process"/>
    <property type="evidence" value="ECO:0007669"/>
    <property type="project" value="TreeGrafter"/>
</dbReference>
<dbReference type="GO" id="GO:0030170">
    <property type="term" value="F:pyridoxal phosphate binding"/>
    <property type="evidence" value="ECO:0007669"/>
    <property type="project" value="TreeGrafter"/>
</dbReference>
<evidence type="ECO:0000313" key="8">
    <source>
        <dbReference type="Proteomes" id="UP000008066"/>
    </source>
</evidence>
<feature type="compositionally biased region" description="Polar residues" evidence="5">
    <location>
        <begin position="193"/>
        <end position="205"/>
    </location>
</feature>
<dbReference type="GeneID" id="18259207"/>
<dbReference type="HOGENOM" id="CLU_1023082_0_0_1"/>
<keyword evidence="3" id="KW-0663">Pyridoxal phosphate</keyword>
<dbReference type="InterPro" id="IPR036052">
    <property type="entry name" value="TrpB-like_PALP_sf"/>
</dbReference>
<dbReference type="SUPFAM" id="SSF53686">
    <property type="entry name" value="Tryptophan synthase beta subunit-like PLP-dependent enzymes"/>
    <property type="match status" value="1"/>
</dbReference>